<dbReference type="STRING" id="880070.Cycma_0624"/>
<dbReference type="HOGENOM" id="CLU_612071_0_0_10"/>
<dbReference type="KEGG" id="cmr:Cycma_0624"/>
<dbReference type="AlphaFoldDB" id="G0IZC6"/>
<reference evidence="3" key="1">
    <citation type="submission" date="2011-07" db="EMBL/GenBank/DDBJ databases">
        <title>The complete genome of Cyclobacterium marinum DSM 745.</title>
        <authorList>
            <person name="Lucas S."/>
            <person name="Han J."/>
            <person name="Lapidus A."/>
            <person name="Bruce D."/>
            <person name="Goodwin L."/>
            <person name="Pitluck S."/>
            <person name="Peters L."/>
            <person name="Kyrpides N."/>
            <person name="Mavromatis K."/>
            <person name="Ivanova N."/>
            <person name="Ovchinnikova G."/>
            <person name="Chertkov O."/>
            <person name="Detter J.C."/>
            <person name="Tapia R."/>
            <person name="Han C."/>
            <person name="Land M."/>
            <person name="Hauser L."/>
            <person name="Markowitz V."/>
            <person name="Cheng J.-F."/>
            <person name="Hugenholtz P."/>
            <person name="Woyke T."/>
            <person name="Wu D."/>
            <person name="Tindall B."/>
            <person name="Schuetze A."/>
            <person name="Brambilla E."/>
            <person name="Klenk H.-P."/>
            <person name="Eisen J.A."/>
        </authorList>
    </citation>
    <scope>NUCLEOTIDE SEQUENCE [LARGE SCALE GENOMIC DNA]</scope>
    <source>
        <strain evidence="3">ATCC 25205 / DSM 745 / LMG 13164 / NCIMB 1802</strain>
    </source>
</reference>
<evidence type="ECO:0000256" key="1">
    <source>
        <dbReference type="SAM" id="SignalP"/>
    </source>
</evidence>
<proteinExistence type="predicted"/>
<evidence type="ECO:0008006" key="4">
    <source>
        <dbReference type="Google" id="ProtNLM"/>
    </source>
</evidence>
<organism evidence="2 3">
    <name type="scientific">Cyclobacterium marinum (strain ATCC 25205 / DSM 745 / LMG 13164 / NCIMB 1802)</name>
    <name type="common">Flectobacillus marinus</name>
    <dbReference type="NCBI Taxonomy" id="880070"/>
    <lineage>
        <taxon>Bacteria</taxon>
        <taxon>Pseudomonadati</taxon>
        <taxon>Bacteroidota</taxon>
        <taxon>Cytophagia</taxon>
        <taxon>Cytophagales</taxon>
        <taxon>Cyclobacteriaceae</taxon>
        <taxon>Cyclobacterium</taxon>
    </lineage>
</organism>
<dbReference type="eggNOG" id="ENOG502Z89F">
    <property type="taxonomic scope" value="Bacteria"/>
</dbReference>
<accession>G0IZC6</accession>
<keyword evidence="1" id="KW-0732">Signal</keyword>
<feature type="chain" id="PRO_5003401179" description="DUF4374 domain-containing protein" evidence="1">
    <location>
        <begin position="37"/>
        <end position="456"/>
    </location>
</feature>
<keyword evidence="3" id="KW-1185">Reference proteome</keyword>
<dbReference type="Proteomes" id="UP000001635">
    <property type="component" value="Chromosome"/>
</dbReference>
<evidence type="ECO:0000313" key="2">
    <source>
        <dbReference type="EMBL" id="AEL24399.1"/>
    </source>
</evidence>
<evidence type="ECO:0000313" key="3">
    <source>
        <dbReference type="Proteomes" id="UP000001635"/>
    </source>
</evidence>
<feature type="signal peptide" evidence="1">
    <location>
        <begin position="1"/>
        <end position="36"/>
    </location>
</feature>
<dbReference type="EMBL" id="CP002955">
    <property type="protein sequence ID" value="AEL24399.1"/>
    <property type="molecule type" value="Genomic_DNA"/>
</dbReference>
<sequence length="456" mass="50082">MLNINTYRIMFKNFNLSKRLLSLGMAAAMVSMGACVQDDDVTPEEEEEVEADRWVTLAGAFMGETAGDGNGGTNIYAVSFEDAINPETEIDVFNDGEPVKSNRTARLQVSQDGGTLFNIAYGGENGGEYSKFDIRGGANFVQEDVTVNISQYAGTSPRWSKLYNGDKNGIAVNVANIAANNSEDGNPEEEFKYYRGTATVLDLDLQETLISDYKTYELPLTEEEELAGHVIFRLDAPVLNQAGDKLVIGTWMRKYNPATGLTESEWDRLGTKSLVVDYPSLENPTLITSTQANGDCSGYRSNVNQLADDGYIYQATTRDTNGSHILRIGSDNQYDNTYALSLDDALGLTDTYVDAWKYVSNGIGYALIRHGEEDQGYVVRMDLNQKTASIVQGLPDDPDVRFNQFQSFLVSGNDLILPISPLGQDGNIYILHSQTNEVTKGAKLINQPGNHFIGAF</sequence>
<name>G0IZC6_CYCMS</name>
<gene>
    <name evidence="2" type="ordered locus">Cycma_0624</name>
</gene>
<protein>
    <recommendedName>
        <fullName evidence="4">DUF4374 domain-containing protein</fullName>
    </recommendedName>
</protein>